<dbReference type="InterPro" id="IPR042625">
    <property type="entry name" value="JAM2"/>
</dbReference>
<dbReference type="Pfam" id="PF13927">
    <property type="entry name" value="Ig_3"/>
    <property type="match status" value="1"/>
</dbReference>
<sequence length="269" mass="29624">MVFIIISVSSYLSCLCVWFRLLQPFLLVTPFAILSCKHKFSKSVSLRIEWKKIQSQGVSFVYYNSDLRGRAEMLNTGIRIRNVTRRDSGTYRCEISAKSEEGQRLGEATITLTVLVAPTTPVCEVPSSAMTGTVVQLSCKETEGSPPSEYQWYKNGVALLEKTATGNARAANVTYTMNKKSGTLLFNTVTKNDTGEYFCEASNGIGLSQKCSVKRMQVDDLNVSGIITAVVFVALVMASCGLGVYYAQKKGYFTSKRDAKCRGLRRSAA</sequence>
<keyword evidence="10" id="KW-0472">Membrane</keyword>
<evidence type="ECO:0000256" key="4">
    <source>
        <dbReference type="ARBA" id="ARBA00022427"/>
    </source>
</evidence>
<keyword evidence="4" id="KW-0796">Tight junction</keyword>
<evidence type="ECO:0000313" key="14">
    <source>
        <dbReference type="Proteomes" id="UP000694405"/>
    </source>
</evidence>
<proteinExistence type="inferred from homology"/>
<dbReference type="Ensembl" id="ENSMUNT00000027920.1">
    <property type="protein sequence ID" value="ENSMUNP00000022890.1"/>
    <property type="gene ID" value="ENSMUNG00000005525.2"/>
</dbReference>
<dbReference type="Pfam" id="PF00047">
    <property type="entry name" value="ig"/>
    <property type="match status" value="1"/>
</dbReference>
<dbReference type="InterPro" id="IPR013783">
    <property type="entry name" value="Ig-like_fold"/>
</dbReference>
<keyword evidence="5" id="KW-1003">Cell membrane</keyword>
<evidence type="ECO:0000256" key="12">
    <source>
        <dbReference type="ARBA" id="ARBA00023319"/>
    </source>
</evidence>
<evidence type="ECO:0000256" key="6">
    <source>
        <dbReference type="ARBA" id="ARBA00022692"/>
    </source>
</evidence>
<keyword evidence="12" id="KW-0393">Immunoglobulin domain</keyword>
<dbReference type="InterPro" id="IPR007110">
    <property type="entry name" value="Ig-like_dom"/>
</dbReference>
<keyword evidence="7" id="KW-0732">Signal</keyword>
<dbReference type="InterPro" id="IPR003598">
    <property type="entry name" value="Ig_sub2"/>
</dbReference>
<keyword evidence="9" id="KW-1133">Transmembrane helix</keyword>
<evidence type="ECO:0000256" key="8">
    <source>
        <dbReference type="ARBA" id="ARBA00022949"/>
    </source>
</evidence>
<accession>A0A8V5G8G2</accession>
<dbReference type="AlphaFoldDB" id="A0A8V5G8G2"/>
<keyword evidence="8" id="KW-0965">Cell junction</keyword>
<keyword evidence="11" id="KW-1015">Disulfide bond</keyword>
<organism evidence="13 14">
    <name type="scientific">Melopsittacus undulatus</name>
    <name type="common">Budgerigar</name>
    <name type="synonym">Psittacus undulatus</name>
    <dbReference type="NCBI Taxonomy" id="13146"/>
    <lineage>
        <taxon>Eukaryota</taxon>
        <taxon>Metazoa</taxon>
        <taxon>Chordata</taxon>
        <taxon>Craniata</taxon>
        <taxon>Vertebrata</taxon>
        <taxon>Euteleostomi</taxon>
        <taxon>Archelosauria</taxon>
        <taxon>Archosauria</taxon>
        <taxon>Dinosauria</taxon>
        <taxon>Saurischia</taxon>
        <taxon>Theropoda</taxon>
        <taxon>Coelurosauria</taxon>
        <taxon>Aves</taxon>
        <taxon>Neognathae</taxon>
        <taxon>Neoaves</taxon>
        <taxon>Telluraves</taxon>
        <taxon>Australaves</taxon>
        <taxon>Psittaciformes</taxon>
        <taxon>Psittaculidae</taxon>
        <taxon>Melopsittacus</taxon>
    </lineage>
</organism>
<dbReference type="SMART" id="SM00406">
    <property type="entry name" value="IGv"/>
    <property type="match status" value="2"/>
</dbReference>
<comment type="subcellular location">
    <subcellularLocation>
        <location evidence="2">Cell junction</location>
        <location evidence="2">Tight junction</location>
    </subcellularLocation>
    <subcellularLocation>
        <location evidence="1">Cell membrane</location>
        <topology evidence="1">Single-pass type I membrane protein</topology>
    </subcellularLocation>
</comment>
<dbReference type="GO" id="GO:0098636">
    <property type="term" value="C:protein complex involved in cell adhesion"/>
    <property type="evidence" value="ECO:0007669"/>
    <property type="project" value="TreeGrafter"/>
</dbReference>
<evidence type="ECO:0000256" key="3">
    <source>
        <dbReference type="ARBA" id="ARBA00008637"/>
    </source>
</evidence>
<dbReference type="PANTHER" id="PTHR44663:SF2">
    <property type="entry name" value="JUNCTIONAL ADHESION MOLECULE B"/>
    <property type="match status" value="1"/>
</dbReference>
<dbReference type="GO" id="GO:0009986">
    <property type="term" value="C:cell surface"/>
    <property type="evidence" value="ECO:0007669"/>
    <property type="project" value="TreeGrafter"/>
</dbReference>
<dbReference type="GO" id="GO:0005923">
    <property type="term" value="C:bicellular tight junction"/>
    <property type="evidence" value="ECO:0007669"/>
    <property type="project" value="UniProtKB-SubCell"/>
</dbReference>
<keyword evidence="14" id="KW-1185">Reference proteome</keyword>
<reference evidence="13" key="2">
    <citation type="submission" date="2025-08" db="UniProtKB">
        <authorList>
            <consortium name="Ensembl"/>
        </authorList>
    </citation>
    <scope>IDENTIFICATION</scope>
</reference>
<dbReference type="InterPro" id="IPR003599">
    <property type="entry name" value="Ig_sub"/>
</dbReference>
<dbReference type="SMART" id="SM00409">
    <property type="entry name" value="IG"/>
    <property type="match status" value="2"/>
</dbReference>
<dbReference type="GO" id="GO:0007159">
    <property type="term" value="P:leukocyte cell-cell adhesion"/>
    <property type="evidence" value="ECO:0007669"/>
    <property type="project" value="TreeGrafter"/>
</dbReference>
<evidence type="ECO:0000256" key="7">
    <source>
        <dbReference type="ARBA" id="ARBA00022729"/>
    </source>
</evidence>
<dbReference type="PANTHER" id="PTHR44663">
    <property type="entry name" value="JUNCTIONAL ADHESION MOLECULE B"/>
    <property type="match status" value="1"/>
</dbReference>
<evidence type="ECO:0000256" key="1">
    <source>
        <dbReference type="ARBA" id="ARBA00004251"/>
    </source>
</evidence>
<reference evidence="13" key="3">
    <citation type="submission" date="2025-09" db="UniProtKB">
        <authorList>
            <consortium name="Ensembl"/>
        </authorList>
    </citation>
    <scope>IDENTIFICATION</scope>
</reference>
<reference evidence="13" key="1">
    <citation type="submission" date="2020-03" db="EMBL/GenBank/DDBJ databases">
        <title>Melopsittacus undulatus (budgerigar) genome, bMelUnd1, maternal haplotype with Z.</title>
        <authorList>
            <person name="Gedman G."/>
            <person name="Mountcastle J."/>
            <person name="Haase B."/>
            <person name="Formenti G."/>
            <person name="Wright T."/>
            <person name="Apodaca J."/>
            <person name="Pelan S."/>
            <person name="Chow W."/>
            <person name="Rhie A."/>
            <person name="Howe K."/>
            <person name="Fedrigo O."/>
            <person name="Jarvis E.D."/>
        </authorList>
    </citation>
    <scope>NUCLEOTIDE SEQUENCE [LARGE SCALE GENOMIC DNA]</scope>
</reference>
<dbReference type="Gene3D" id="2.60.40.10">
    <property type="entry name" value="Immunoglobulins"/>
    <property type="match status" value="2"/>
</dbReference>
<protein>
    <submittedName>
        <fullName evidence="13">Uncharacterized protein</fullName>
    </submittedName>
</protein>
<evidence type="ECO:0000256" key="2">
    <source>
        <dbReference type="ARBA" id="ARBA00004435"/>
    </source>
</evidence>
<dbReference type="Proteomes" id="UP000694405">
    <property type="component" value="Chromosome 2"/>
</dbReference>
<dbReference type="InterPro" id="IPR013151">
    <property type="entry name" value="Immunoglobulin_dom"/>
</dbReference>
<dbReference type="InterPro" id="IPR036179">
    <property type="entry name" value="Ig-like_dom_sf"/>
</dbReference>
<dbReference type="InterPro" id="IPR013106">
    <property type="entry name" value="Ig_V-set"/>
</dbReference>
<dbReference type="PROSITE" id="PS50835">
    <property type="entry name" value="IG_LIKE"/>
    <property type="match status" value="2"/>
</dbReference>
<dbReference type="FunFam" id="2.60.40.10:FF:000342">
    <property type="entry name" value="Junctional adhesion molecule A"/>
    <property type="match status" value="1"/>
</dbReference>
<evidence type="ECO:0000256" key="5">
    <source>
        <dbReference type="ARBA" id="ARBA00022475"/>
    </source>
</evidence>
<dbReference type="GO" id="GO:0005886">
    <property type="term" value="C:plasma membrane"/>
    <property type="evidence" value="ECO:0007669"/>
    <property type="project" value="UniProtKB-SubCell"/>
</dbReference>
<keyword evidence="6" id="KW-0812">Transmembrane</keyword>
<dbReference type="SUPFAM" id="SSF48726">
    <property type="entry name" value="Immunoglobulin"/>
    <property type="match status" value="2"/>
</dbReference>
<comment type="similarity">
    <text evidence="3">Belongs to the immunoglobulin superfamily.</text>
</comment>
<evidence type="ECO:0000256" key="9">
    <source>
        <dbReference type="ARBA" id="ARBA00022989"/>
    </source>
</evidence>
<dbReference type="SMART" id="SM00408">
    <property type="entry name" value="IGc2"/>
    <property type="match status" value="1"/>
</dbReference>
<name>A0A8V5G8G2_MELUD</name>
<evidence type="ECO:0000313" key="13">
    <source>
        <dbReference type="Ensembl" id="ENSMUNP00000022890.1"/>
    </source>
</evidence>
<evidence type="ECO:0000256" key="11">
    <source>
        <dbReference type="ARBA" id="ARBA00023157"/>
    </source>
</evidence>
<evidence type="ECO:0000256" key="10">
    <source>
        <dbReference type="ARBA" id="ARBA00023136"/>
    </source>
</evidence>